<evidence type="ECO:0000313" key="2">
    <source>
        <dbReference type="EMBL" id="RXM27305.1"/>
    </source>
</evidence>
<keyword evidence="3" id="KW-1185">Reference proteome</keyword>
<dbReference type="GO" id="GO:0003924">
    <property type="term" value="F:GTPase activity"/>
    <property type="evidence" value="ECO:0007669"/>
    <property type="project" value="InterPro"/>
</dbReference>
<dbReference type="Gene3D" id="1.20.120.1240">
    <property type="entry name" value="Dynamin, middle domain"/>
    <property type="match status" value="1"/>
</dbReference>
<dbReference type="SMART" id="SM00302">
    <property type="entry name" value="GED"/>
    <property type="match status" value="1"/>
</dbReference>
<dbReference type="Proteomes" id="UP000289886">
    <property type="component" value="Unassembled WGS sequence"/>
</dbReference>
<reference evidence="2 3" key="1">
    <citation type="submission" date="2019-01" db="EMBL/GenBank/DDBJ databases">
        <title>Draft Genome and Complete Hox-Cluster Characterization of the Sterlet Sturgeon (Acipenser ruthenus).</title>
        <authorList>
            <person name="Wei Q."/>
        </authorList>
    </citation>
    <scope>NUCLEOTIDE SEQUENCE [LARGE SCALE GENOMIC DNA]</scope>
    <source>
        <strain evidence="2">WHYD16114868_AA</strain>
        <tissue evidence="2">Blood</tissue>
    </source>
</reference>
<name>A0A444TWL9_ACIRT</name>
<accession>A0A444TWL9</accession>
<evidence type="ECO:0000313" key="3">
    <source>
        <dbReference type="Proteomes" id="UP000289886"/>
    </source>
</evidence>
<organism evidence="2 3">
    <name type="scientific">Acipenser ruthenus</name>
    <name type="common">Sterlet sturgeon</name>
    <dbReference type="NCBI Taxonomy" id="7906"/>
    <lineage>
        <taxon>Eukaryota</taxon>
        <taxon>Metazoa</taxon>
        <taxon>Chordata</taxon>
        <taxon>Craniata</taxon>
        <taxon>Vertebrata</taxon>
        <taxon>Euteleostomi</taxon>
        <taxon>Actinopterygii</taxon>
        <taxon>Chondrostei</taxon>
        <taxon>Acipenseriformes</taxon>
        <taxon>Acipenseridae</taxon>
        <taxon>Acipenser</taxon>
    </lineage>
</organism>
<dbReference type="AlphaFoldDB" id="A0A444TWL9"/>
<dbReference type="Pfam" id="PF02212">
    <property type="entry name" value="GED"/>
    <property type="match status" value="1"/>
</dbReference>
<protein>
    <submittedName>
        <fullName evidence="2">Interferon-induced GTP-binding protein Mx</fullName>
    </submittedName>
</protein>
<dbReference type="InterPro" id="IPR003130">
    <property type="entry name" value="GED"/>
</dbReference>
<dbReference type="PROSITE" id="PS51388">
    <property type="entry name" value="GED"/>
    <property type="match status" value="1"/>
</dbReference>
<gene>
    <name evidence="2" type="ORF">EOD39_20967</name>
</gene>
<dbReference type="EMBL" id="SCEB01215861">
    <property type="protein sequence ID" value="RXM27305.1"/>
    <property type="molecule type" value="Genomic_DNA"/>
</dbReference>
<evidence type="ECO:0000259" key="1">
    <source>
        <dbReference type="PROSITE" id="PS51388"/>
    </source>
</evidence>
<dbReference type="InterPro" id="IPR020850">
    <property type="entry name" value="GED_dom"/>
</dbReference>
<proteinExistence type="predicted"/>
<feature type="domain" description="GED" evidence="1">
    <location>
        <begin position="1"/>
        <end position="80"/>
    </location>
</feature>
<dbReference type="GO" id="GO:0005525">
    <property type="term" value="F:GTP binding"/>
    <property type="evidence" value="ECO:0007669"/>
    <property type="project" value="InterPro"/>
</dbReference>
<comment type="caution">
    <text evidence="2">The sequence shown here is derived from an EMBL/GenBank/DDBJ whole genome shotgun (WGS) entry which is preliminary data.</text>
</comment>
<sequence>MKTLSKIASNRLADLVPMAIKYHQIQESVTKLQGEMFSILQKRDLVDELVEEEGTAAEKRRTLIERRERLNKARLALIKF</sequence>